<keyword evidence="8" id="KW-0868">Chloride</keyword>
<protein>
    <submittedName>
        <fullName evidence="11">Chloride channel protein EriC</fullName>
    </submittedName>
</protein>
<evidence type="ECO:0000256" key="7">
    <source>
        <dbReference type="ARBA" id="ARBA00023173"/>
    </source>
</evidence>
<evidence type="ECO:0000256" key="10">
    <source>
        <dbReference type="SAM" id="Phobius"/>
    </source>
</evidence>
<feature type="transmembrane region" description="Helical" evidence="10">
    <location>
        <begin position="214"/>
        <end position="238"/>
    </location>
</feature>
<evidence type="ECO:0000256" key="2">
    <source>
        <dbReference type="ARBA" id="ARBA00022448"/>
    </source>
</evidence>
<keyword evidence="3 10" id="KW-0812">Transmembrane</keyword>
<keyword evidence="6 10" id="KW-0472">Membrane</keyword>
<dbReference type="HOGENOM" id="CLU_015263_5_4_0"/>
<keyword evidence="4 10" id="KW-1133">Transmembrane helix</keyword>
<feature type="transmembrane region" description="Helical" evidence="10">
    <location>
        <begin position="42"/>
        <end position="60"/>
    </location>
</feature>
<accession>Q0EYA2</accession>
<dbReference type="STRING" id="314344.AL013_06360"/>
<evidence type="ECO:0000256" key="1">
    <source>
        <dbReference type="ARBA" id="ARBA00004141"/>
    </source>
</evidence>
<dbReference type="CDD" id="cd00400">
    <property type="entry name" value="Voltage_gated_ClC"/>
    <property type="match status" value="1"/>
</dbReference>
<organism evidence="11 12">
    <name type="scientific">Mariprofundus ferrooxydans PV-1</name>
    <dbReference type="NCBI Taxonomy" id="314345"/>
    <lineage>
        <taxon>Bacteria</taxon>
        <taxon>Pseudomonadati</taxon>
        <taxon>Pseudomonadota</taxon>
        <taxon>Candidatius Mariprofundia</taxon>
        <taxon>Mariprofundales</taxon>
        <taxon>Mariprofundaceae</taxon>
        <taxon>Mariprofundus</taxon>
    </lineage>
</organism>
<sequence>MLGTCAGALAGLGVLLFRWCIELSQTLFLPGAQVGNYEGLSGWEQFLLPVAGGLLLGAVFSRIPKHYLQIGVVHILDRIHLPGKERLPLGNTLVQFFGGLVAIVSGQSVDREGPGVHIGAASANLIGSVIPTSAEENHTLIACGAAASIAAAFNTPLAGVVFVIEVLQVKYRIIRFFPVIMAAVVGAIISRGIYGQHPAFTIPSMNMGSLLELPFIAVMGFVIGLFAMLFVSMSEIILRTTRRWPLTRCYVLAGLCTGILAQWTPQIMGISYDTLELMLHGQAVVTLVLALIFTKLIATATCIGLRIPGGLIGPMLVIGGAIGSVSGFVADGLYPAYAGSIGFYAILGMVAMLGAALRAPLSALIALLELTANPNIILPGMLAVVSANVANLLLLGKDSAFSTMLQVFKDTPDKP</sequence>
<dbReference type="Gene3D" id="1.10.3080.10">
    <property type="entry name" value="Clc chloride channel"/>
    <property type="match status" value="1"/>
</dbReference>
<comment type="subcellular location">
    <subcellularLocation>
        <location evidence="1">Membrane</location>
        <topology evidence="1">Multi-pass membrane protein</topology>
    </subcellularLocation>
</comment>
<dbReference type="PRINTS" id="PR00762">
    <property type="entry name" value="CLCHANNEL"/>
</dbReference>
<evidence type="ECO:0000256" key="4">
    <source>
        <dbReference type="ARBA" id="ARBA00022989"/>
    </source>
</evidence>
<feature type="transmembrane region" description="Helical" evidence="10">
    <location>
        <begin position="310"/>
        <end position="329"/>
    </location>
</feature>
<evidence type="ECO:0000313" key="12">
    <source>
        <dbReference type="Proteomes" id="UP000005297"/>
    </source>
</evidence>
<keyword evidence="2" id="KW-0813">Transport</keyword>
<evidence type="ECO:0000256" key="6">
    <source>
        <dbReference type="ARBA" id="ARBA00023136"/>
    </source>
</evidence>
<feature type="transmembrane region" description="Helical" evidence="10">
    <location>
        <begin position="278"/>
        <end position="298"/>
    </location>
</feature>
<dbReference type="PANTHER" id="PTHR43427:SF6">
    <property type="entry name" value="CHLORIDE CHANNEL PROTEIN CLC-E"/>
    <property type="match status" value="1"/>
</dbReference>
<dbReference type="InterPro" id="IPR014743">
    <property type="entry name" value="Cl-channel_core"/>
</dbReference>
<dbReference type="AlphaFoldDB" id="Q0EYA2"/>
<dbReference type="InterPro" id="IPR050368">
    <property type="entry name" value="ClC-type_chloride_channel"/>
</dbReference>
<dbReference type="PANTHER" id="PTHR43427">
    <property type="entry name" value="CHLORIDE CHANNEL PROTEIN CLC-E"/>
    <property type="match status" value="1"/>
</dbReference>
<keyword evidence="5" id="KW-0406">Ion transport</keyword>
<evidence type="ECO:0000256" key="5">
    <source>
        <dbReference type="ARBA" id="ARBA00023065"/>
    </source>
</evidence>
<dbReference type="GO" id="GO:0005254">
    <property type="term" value="F:chloride channel activity"/>
    <property type="evidence" value="ECO:0007669"/>
    <property type="project" value="UniProtKB-KW"/>
</dbReference>
<dbReference type="InParanoid" id="Q0EYA2"/>
<dbReference type="Proteomes" id="UP000005297">
    <property type="component" value="Unassembled WGS sequence"/>
</dbReference>
<feature type="transmembrane region" description="Helical" evidence="10">
    <location>
        <begin position="87"/>
        <end position="106"/>
    </location>
</feature>
<name>Q0EYA2_9PROT</name>
<proteinExistence type="predicted"/>
<dbReference type="InterPro" id="IPR001807">
    <property type="entry name" value="ClC"/>
</dbReference>
<feature type="transmembrane region" description="Helical" evidence="10">
    <location>
        <begin position="341"/>
        <end position="368"/>
    </location>
</feature>
<evidence type="ECO:0000256" key="9">
    <source>
        <dbReference type="ARBA" id="ARBA00023303"/>
    </source>
</evidence>
<keyword evidence="7" id="KW-0869">Chloride channel</keyword>
<evidence type="ECO:0000256" key="3">
    <source>
        <dbReference type="ARBA" id="ARBA00022692"/>
    </source>
</evidence>
<gene>
    <name evidence="11" type="ORF">SPV1_05999</name>
</gene>
<comment type="caution">
    <text evidence="11">The sequence shown here is derived from an EMBL/GenBank/DDBJ whole genome shotgun (WGS) entry which is preliminary data.</text>
</comment>
<feature type="transmembrane region" description="Helical" evidence="10">
    <location>
        <begin position="375"/>
        <end position="395"/>
    </location>
</feature>
<dbReference type="EMBL" id="AATS01000010">
    <property type="protein sequence ID" value="EAU54290.1"/>
    <property type="molecule type" value="Genomic_DNA"/>
</dbReference>
<evidence type="ECO:0000256" key="8">
    <source>
        <dbReference type="ARBA" id="ARBA00023214"/>
    </source>
</evidence>
<feature type="transmembrane region" description="Helical" evidence="10">
    <location>
        <begin position="139"/>
        <end position="164"/>
    </location>
</feature>
<dbReference type="SUPFAM" id="SSF81340">
    <property type="entry name" value="Clc chloride channel"/>
    <property type="match status" value="1"/>
</dbReference>
<keyword evidence="9" id="KW-0407">Ion channel</keyword>
<dbReference type="Pfam" id="PF00654">
    <property type="entry name" value="Voltage_CLC"/>
    <property type="match status" value="1"/>
</dbReference>
<feature type="transmembrane region" description="Helical" evidence="10">
    <location>
        <begin position="176"/>
        <end position="194"/>
    </location>
</feature>
<dbReference type="GO" id="GO:0034707">
    <property type="term" value="C:chloride channel complex"/>
    <property type="evidence" value="ECO:0007669"/>
    <property type="project" value="UniProtKB-KW"/>
</dbReference>
<keyword evidence="12" id="KW-1185">Reference proteome</keyword>
<feature type="transmembrane region" description="Helical" evidence="10">
    <location>
        <begin position="250"/>
        <end position="272"/>
    </location>
</feature>
<reference evidence="11 12" key="1">
    <citation type="submission" date="2006-09" db="EMBL/GenBank/DDBJ databases">
        <authorList>
            <person name="Emerson D."/>
            <person name="Ferriera S."/>
            <person name="Johnson J."/>
            <person name="Kravitz S."/>
            <person name="Halpern A."/>
            <person name="Remington K."/>
            <person name="Beeson K."/>
            <person name="Tran B."/>
            <person name="Rogers Y.-H."/>
            <person name="Friedman R."/>
            <person name="Venter J.C."/>
        </authorList>
    </citation>
    <scope>NUCLEOTIDE SEQUENCE [LARGE SCALE GENOMIC DNA]</scope>
    <source>
        <strain evidence="11 12">PV-1</strain>
    </source>
</reference>
<dbReference type="eggNOG" id="COG0038">
    <property type="taxonomic scope" value="Bacteria"/>
</dbReference>
<evidence type="ECO:0000313" key="11">
    <source>
        <dbReference type="EMBL" id="EAU54290.1"/>
    </source>
</evidence>